<dbReference type="InterPro" id="IPR039253">
    <property type="entry name" value="APLF"/>
</dbReference>
<evidence type="ECO:0000313" key="5">
    <source>
        <dbReference type="RefSeq" id="XP_008276553.1"/>
    </source>
</evidence>
<evidence type="ECO:0000259" key="2">
    <source>
        <dbReference type="Pfam" id="PF10283"/>
    </source>
</evidence>
<dbReference type="Pfam" id="PF10283">
    <property type="entry name" value="zf-CCHH"/>
    <property type="match status" value="1"/>
</dbReference>
<dbReference type="Ensembl" id="ENSSPAT00000025385.1">
    <property type="protein sequence ID" value="ENSSPAP00000024976.1"/>
    <property type="gene ID" value="ENSSPAG00000018884.1"/>
</dbReference>
<feature type="region of interest" description="Disordered" evidence="1">
    <location>
        <begin position="198"/>
        <end position="342"/>
    </location>
</feature>
<dbReference type="InterPro" id="IPR019406">
    <property type="entry name" value="APLF_PBZ"/>
</dbReference>
<reference evidence="3" key="1">
    <citation type="submission" date="2023-09" db="UniProtKB">
        <authorList>
            <consortium name="Ensembl"/>
        </authorList>
    </citation>
    <scope>IDENTIFICATION</scope>
</reference>
<feature type="compositionally biased region" description="Polar residues" evidence="1">
    <location>
        <begin position="290"/>
        <end position="303"/>
    </location>
</feature>
<organism evidence="3">
    <name type="scientific">Stegastes partitus</name>
    <name type="common">bicolor damselfish</name>
    <dbReference type="NCBI Taxonomy" id="144197"/>
    <lineage>
        <taxon>Eukaryota</taxon>
        <taxon>Metazoa</taxon>
        <taxon>Chordata</taxon>
        <taxon>Craniata</taxon>
        <taxon>Vertebrata</taxon>
        <taxon>Euteleostomi</taxon>
        <taxon>Actinopterygii</taxon>
        <taxon>Neopterygii</taxon>
        <taxon>Teleostei</taxon>
        <taxon>Neoteleostei</taxon>
        <taxon>Acanthomorphata</taxon>
        <taxon>Ovalentaria</taxon>
        <taxon>Pomacentridae</taxon>
        <taxon>Stegastes</taxon>
    </lineage>
</organism>
<dbReference type="InterPro" id="IPR008984">
    <property type="entry name" value="SMAD_FHA_dom_sf"/>
</dbReference>
<dbReference type="GeneID" id="103354789"/>
<dbReference type="CTD" id="200558"/>
<feature type="compositionally biased region" description="Low complexity" evidence="1">
    <location>
        <begin position="225"/>
        <end position="237"/>
    </location>
</feature>
<feature type="compositionally biased region" description="Low complexity" evidence="1">
    <location>
        <begin position="198"/>
        <end position="214"/>
    </location>
</feature>
<dbReference type="SUPFAM" id="SSF49879">
    <property type="entry name" value="SMAD/FHA domain"/>
    <property type="match status" value="1"/>
</dbReference>
<dbReference type="GeneTree" id="ENSGT00390000010591"/>
<feature type="region of interest" description="Disordered" evidence="1">
    <location>
        <begin position="106"/>
        <end position="169"/>
    </location>
</feature>
<feature type="region of interest" description="Disordered" evidence="1">
    <location>
        <begin position="357"/>
        <end position="399"/>
    </location>
</feature>
<feature type="compositionally biased region" description="Basic and acidic residues" evidence="1">
    <location>
        <begin position="258"/>
        <end position="277"/>
    </location>
</feature>
<dbReference type="GO" id="GO:0003906">
    <property type="term" value="F:DNA-(apurinic or apyrimidinic site) endonuclease activity"/>
    <property type="evidence" value="ECO:0007669"/>
    <property type="project" value="InterPro"/>
</dbReference>
<dbReference type="PANTHER" id="PTHR21315:SF2">
    <property type="entry name" value="APRATAXIN AND PNK-LIKE FACTOR"/>
    <property type="match status" value="1"/>
</dbReference>
<dbReference type="AlphaFoldDB" id="A0A3B5AWY3"/>
<reference evidence="5" key="2">
    <citation type="submission" date="2025-04" db="UniProtKB">
        <authorList>
            <consortium name="RefSeq"/>
        </authorList>
    </citation>
    <scope>IDENTIFICATION</scope>
</reference>
<evidence type="ECO:0000313" key="3">
    <source>
        <dbReference type="Ensembl" id="ENSSPAP00000024976.1"/>
    </source>
</evidence>
<feature type="domain" description="PBZ-type" evidence="2">
    <location>
        <begin position="343"/>
        <end position="368"/>
    </location>
</feature>
<dbReference type="GO" id="GO:0006302">
    <property type="term" value="P:double-strand break repair"/>
    <property type="evidence" value="ECO:0007669"/>
    <property type="project" value="InterPro"/>
</dbReference>
<dbReference type="Gene3D" id="2.60.200.20">
    <property type="match status" value="1"/>
</dbReference>
<dbReference type="PANTHER" id="PTHR21315">
    <property type="entry name" value="APRATAXIN AND PNK-LIKE FACTOR-RELATED"/>
    <property type="match status" value="1"/>
</dbReference>
<proteinExistence type="predicted"/>
<dbReference type="Proteomes" id="UP000694891">
    <property type="component" value="Unplaced"/>
</dbReference>
<accession>A0A3B5AWY3</accession>
<dbReference type="CDD" id="cd22717">
    <property type="entry name" value="FHA_APLF"/>
    <property type="match status" value="1"/>
</dbReference>
<keyword evidence="4" id="KW-1185">Reference proteome</keyword>
<feature type="compositionally biased region" description="Basic and acidic residues" evidence="1">
    <location>
        <begin position="309"/>
        <end position="320"/>
    </location>
</feature>
<dbReference type="STRING" id="144197.ENSSPAP00000024976"/>
<dbReference type="FunFam" id="2.60.200.20:FF:000061">
    <property type="entry name" value="Zgc:165656 protein"/>
    <property type="match status" value="1"/>
</dbReference>
<dbReference type="OrthoDB" id="10256774at2759"/>
<protein>
    <submittedName>
        <fullName evidence="5">Aprataxin and PNK-like factor</fullName>
    </submittedName>
    <submittedName>
        <fullName evidence="3">Aprataxin and PNKP like factor</fullName>
    </submittedName>
</protein>
<dbReference type="GO" id="GO:0005634">
    <property type="term" value="C:nucleus"/>
    <property type="evidence" value="ECO:0007669"/>
    <property type="project" value="TreeGrafter"/>
</dbReference>
<sequence length="399" mass="43425">MSGFDLVPVDGGDPVHLPPGETVLGRGPFLGVSDKRVSRHHGLLENLNGQLRLKPIHLNPCFVQSSLSDEPRPLQKDSWHLLHHGDLFSLLPGRLVYEVVAVGGEEGTPRNSQMFEEEELQVSPDVEAPPAAGQDQNQSPPQEVLAPAAPSNREEADCPRSSLKQGDSARLVEDDLRDVAPSVTRRRVLPAWMMAAVAAPKPSSSSLKAPSVAKGGKSPAVSVRAAAKATPTATSSPVGAELSEEEEERPRKRRRKTSNKEEKPQTEKDDPSEEPSRSEVGGESDVLTVATGNRNVSTRTSETCEPETEDKKSRSEHSSEEAASVGLNGGSASVPPPSRHRVRTPCPYGKACYRKNPLHFQECSHPGDTDYEEEEEEDEEEENRPECPYGTDCYRSDIL</sequence>
<dbReference type="RefSeq" id="XP_008276553.1">
    <property type="nucleotide sequence ID" value="XM_008278331.1"/>
</dbReference>
<evidence type="ECO:0000313" key="4">
    <source>
        <dbReference type="Proteomes" id="UP000694891"/>
    </source>
</evidence>
<feature type="compositionally biased region" description="Acidic residues" evidence="1">
    <location>
        <begin position="369"/>
        <end position="383"/>
    </location>
</feature>
<dbReference type="GO" id="GO:0008408">
    <property type="term" value="F:3'-5' exonuclease activity"/>
    <property type="evidence" value="ECO:0007669"/>
    <property type="project" value="InterPro"/>
</dbReference>
<evidence type="ECO:0000256" key="1">
    <source>
        <dbReference type="SAM" id="MobiDB-lite"/>
    </source>
</evidence>
<dbReference type="GO" id="GO:0035861">
    <property type="term" value="C:site of double-strand break"/>
    <property type="evidence" value="ECO:0007669"/>
    <property type="project" value="TreeGrafter"/>
</dbReference>
<name>A0A3B5AWY3_9TELE</name>
<gene>
    <name evidence="5" type="primary">aplf</name>
</gene>